<dbReference type="PANTHER" id="PTHR33562:SF2">
    <property type="entry name" value="PROTEIN QUIVER"/>
    <property type="match status" value="1"/>
</dbReference>
<name>A0A0N4Y5D4_NIPBR</name>
<dbReference type="InterPro" id="IPR045860">
    <property type="entry name" value="Snake_toxin-like_sf"/>
</dbReference>
<dbReference type="EMBL" id="UYSL01020478">
    <property type="protein sequence ID" value="VDL74785.1"/>
    <property type="molecule type" value="Genomic_DNA"/>
</dbReference>
<dbReference type="PANTHER" id="PTHR33562">
    <property type="entry name" value="ATILLA, ISOFORM B-RELATED-RELATED"/>
    <property type="match status" value="1"/>
</dbReference>
<reference evidence="4 5" key="2">
    <citation type="submission" date="2018-11" db="EMBL/GenBank/DDBJ databases">
        <authorList>
            <consortium name="Pathogen Informatics"/>
        </authorList>
    </citation>
    <scope>NUCLEOTIDE SEQUENCE [LARGE SCALE GENOMIC DNA]</scope>
</reference>
<sequence length="128" mass="14533">MKDTLRPFLLLLVKLPTILCITCYECTSQQGQECKYTAASCQYGFFGCVKIATYSGVGMFYDQDRHITLMVRGCAILPFGGVDRCEQTSFLGYRIQKCTCFNDYCNSSYRLTQFTLIHILIVIVAWSA</sequence>
<organism evidence="6">
    <name type="scientific">Nippostrongylus brasiliensis</name>
    <name type="common">Rat hookworm</name>
    <dbReference type="NCBI Taxonomy" id="27835"/>
    <lineage>
        <taxon>Eukaryota</taxon>
        <taxon>Metazoa</taxon>
        <taxon>Ecdysozoa</taxon>
        <taxon>Nematoda</taxon>
        <taxon>Chromadorea</taxon>
        <taxon>Rhabditida</taxon>
        <taxon>Rhabditina</taxon>
        <taxon>Rhabditomorpha</taxon>
        <taxon>Strongyloidea</taxon>
        <taxon>Heligmosomidae</taxon>
        <taxon>Nippostrongylus</taxon>
    </lineage>
</organism>
<dbReference type="OMA" id="GYRIVTC"/>
<dbReference type="SUPFAM" id="SSF57302">
    <property type="entry name" value="Snake toxin-like"/>
    <property type="match status" value="1"/>
</dbReference>
<dbReference type="Proteomes" id="UP000271162">
    <property type="component" value="Unassembled WGS sequence"/>
</dbReference>
<proteinExistence type="predicted"/>
<accession>A0A0N4Y5D4</accession>
<dbReference type="InterPro" id="IPR031424">
    <property type="entry name" value="QVR-like"/>
</dbReference>
<dbReference type="AlphaFoldDB" id="A0A0N4Y5D4"/>
<keyword evidence="5" id="KW-1185">Reference proteome</keyword>
<dbReference type="GO" id="GO:0032222">
    <property type="term" value="P:regulation of synaptic transmission, cholinergic"/>
    <property type="evidence" value="ECO:0007669"/>
    <property type="project" value="InterPro"/>
</dbReference>
<evidence type="ECO:0000313" key="5">
    <source>
        <dbReference type="Proteomes" id="UP000271162"/>
    </source>
</evidence>
<keyword evidence="2" id="KW-0325">Glycoprotein</keyword>
<feature type="chain" id="PRO_5043125249" evidence="3">
    <location>
        <begin position="21"/>
        <end position="128"/>
    </location>
</feature>
<evidence type="ECO:0000256" key="3">
    <source>
        <dbReference type="SAM" id="SignalP"/>
    </source>
</evidence>
<feature type="signal peptide" evidence="3">
    <location>
        <begin position="1"/>
        <end position="20"/>
    </location>
</feature>
<gene>
    <name evidence="4" type="ORF">NBR_LOCUS11196</name>
</gene>
<dbReference type="InterPro" id="IPR050975">
    <property type="entry name" value="Sleep_regulator"/>
</dbReference>
<keyword evidence="1 3" id="KW-0732">Signal</keyword>
<dbReference type="CDD" id="cd00117">
    <property type="entry name" value="TFP"/>
    <property type="match status" value="1"/>
</dbReference>
<dbReference type="Pfam" id="PF17064">
    <property type="entry name" value="QVR"/>
    <property type="match status" value="1"/>
</dbReference>
<evidence type="ECO:0000256" key="2">
    <source>
        <dbReference type="ARBA" id="ARBA00023180"/>
    </source>
</evidence>
<evidence type="ECO:0000256" key="1">
    <source>
        <dbReference type="ARBA" id="ARBA00022729"/>
    </source>
</evidence>
<dbReference type="WBParaSite" id="NBR_0001119501-mRNA-1">
    <property type="protein sequence ID" value="NBR_0001119501-mRNA-1"/>
    <property type="gene ID" value="NBR_0001119501"/>
</dbReference>
<reference evidence="6" key="1">
    <citation type="submission" date="2017-02" db="UniProtKB">
        <authorList>
            <consortium name="WormBaseParasite"/>
        </authorList>
    </citation>
    <scope>IDENTIFICATION</scope>
</reference>
<dbReference type="GO" id="GO:0030431">
    <property type="term" value="P:sleep"/>
    <property type="evidence" value="ECO:0007669"/>
    <property type="project" value="InterPro"/>
</dbReference>
<evidence type="ECO:0000313" key="4">
    <source>
        <dbReference type="EMBL" id="VDL74785.1"/>
    </source>
</evidence>
<protein>
    <submittedName>
        <fullName evidence="6">Activin_recp domain-containing protein</fullName>
    </submittedName>
</protein>
<evidence type="ECO:0000313" key="6">
    <source>
        <dbReference type="WBParaSite" id="NBR_0001119501-mRNA-1"/>
    </source>
</evidence>